<proteinExistence type="predicted"/>
<evidence type="ECO:0000256" key="1">
    <source>
        <dbReference type="SAM" id="MobiDB-lite"/>
    </source>
</evidence>
<name>A0ABP7D0N7_9SPHN</name>
<feature type="region of interest" description="Disordered" evidence="1">
    <location>
        <begin position="37"/>
        <end position="68"/>
    </location>
</feature>
<keyword evidence="3" id="KW-1185">Reference proteome</keyword>
<accession>A0ABP7D0N7</accession>
<dbReference type="EMBL" id="BAABBF010000001">
    <property type="protein sequence ID" value="GAA3697830.1"/>
    <property type="molecule type" value="Genomic_DNA"/>
</dbReference>
<organism evidence="2 3">
    <name type="scientific">Sphingomonas cynarae</name>
    <dbReference type="NCBI Taxonomy" id="930197"/>
    <lineage>
        <taxon>Bacteria</taxon>
        <taxon>Pseudomonadati</taxon>
        <taxon>Pseudomonadota</taxon>
        <taxon>Alphaproteobacteria</taxon>
        <taxon>Sphingomonadales</taxon>
        <taxon>Sphingomonadaceae</taxon>
        <taxon>Sphingomonas</taxon>
    </lineage>
</organism>
<evidence type="ECO:0000313" key="2">
    <source>
        <dbReference type="EMBL" id="GAA3697830.1"/>
    </source>
</evidence>
<dbReference type="Proteomes" id="UP001500523">
    <property type="component" value="Unassembled WGS sequence"/>
</dbReference>
<sequence length="106" mass="11287">MSVMLSATFDTRRNAEMTVERLVQQFDLDRAAVFITTEGDRNSVGEEQAGSDTEAGAPSAENRDDAPLNGAIVVTVEVGDEQTAEEVRDAFGEFDSAGVVETEDAG</sequence>
<comment type="caution">
    <text evidence="2">The sequence shown here is derived from an EMBL/GenBank/DDBJ whole genome shotgun (WGS) entry which is preliminary data.</text>
</comment>
<protein>
    <submittedName>
        <fullName evidence="2">Uncharacterized protein</fullName>
    </submittedName>
</protein>
<evidence type="ECO:0000313" key="3">
    <source>
        <dbReference type="Proteomes" id="UP001500523"/>
    </source>
</evidence>
<gene>
    <name evidence="2" type="ORF">GCM10022268_05430</name>
</gene>
<dbReference type="RefSeq" id="WP_344691823.1">
    <property type="nucleotide sequence ID" value="NZ_BAABBF010000001.1"/>
</dbReference>
<reference evidence="3" key="1">
    <citation type="journal article" date="2019" name="Int. J. Syst. Evol. Microbiol.">
        <title>The Global Catalogue of Microorganisms (GCM) 10K type strain sequencing project: providing services to taxonomists for standard genome sequencing and annotation.</title>
        <authorList>
            <consortium name="The Broad Institute Genomics Platform"/>
            <consortium name="The Broad Institute Genome Sequencing Center for Infectious Disease"/>
            <person name="Wu L."/>
            <person name="Ma J."/>
        </authorList>
    </citation>
    <scope>NUCLEOTIDE SEQUENCE [LARGE SCALE GENOMIC DNA]</scope>
    <source>
        <strain evidence="3">JCM 17498</strain>
    </source>
</reference>